<protein>
    <submittedName>
        <fullName evidence="1">FAD-dependent oxidoreductase</fullName>
    </submittedName>
</protein>
<dbReference type="Proteomes" id="UP000318681">
    <property type="component" value="Unassembled WGS sequence"/>
</dbReference>
<dbReference type="PRINTS" id="PR00419">
    <property type="entry name" value="ADXRDTASE"/>
</dbReference>
<dbReference type="Gene3D" id="3.50.50.60">
    <property type="entry name" value="FAD/NAD(P)-binding domain"/>
    <property type="match status" value="1"/>
</dbReference>
<dbReference type="PROSITE" id="PS51257">
    <property type="entry name" value="PROKAR_LIPOPROTEIN"/>
    <property type="match status" value="1"/>
</dbReference>
<gene>
    <name evidence="1" type="ORF">FOY91_19730</name>
</gene>
<dbReference type="Gene3D" id="3.90.660.10">
    <property type="match status" value="1"/>
</dbReference>
<dbReference type="RefSeq" id="WP_145155552.1">
    <property type="nucleotide sequence ID" value="NZ_VNIM01000137.1"/>
</dbReference>
<name>A0A558QSS5_9SPHN</name>
<organism evidence="1 2">
    <name type="scientific">Alterirhizorhabdus solaris</name>
    <dbReference type="NCBI Taxonomy" id="2529389"/>
    <lineage>
        <taxon>Bacteria</taxon>
        <taxon>Pseudomonadati</taxon>
        <taxon>Pseudomonadota</taxon>
        <taxon>Alphaproteobacteria</taxon>
        <taxon>Sphingomonadales</taxon>
        <taxon>Rhizorhabdaceae</taxon>
        <taxon>Alterirhizorhabdus</taxon>
    </lineage>
</organism>
<dbReference type="PANTHER" id="PTHR16128">
    <property type="entry name" value="FAD/NAD(P)-BINDING OXIDOREDUCTASE FAMILY PROTEIN"/>
    <property type="match status" value="1"/>
</dbReference>
<evidence type="ECO:0000313" key="1">
    <source>
        <dbReference type="EMBL" id="TVV70191.1"/>
    </source>
</evidence>
<accession>A0A558QSS5</accession>
<dbReference type="OrthoDB" id="5792777at2"/>
<dbReference type="Pfam" id="PF13450">
    <property type="entry name" value="NAD_binding_8"/>
    <property type="match status" value="1"/>
</dbReference>
<keyword evidence="2" id="KW-1185">Reference proteome</keyword>
<sequence length="316" mass="34086">MRIGIIGAGMAGLSCAQALRHQGHDVIVFDKGRGPGGRMSTRRIDTPLGEAAFDHGAQYLTARDPAFVAQVERWAQDGHVARWSPAGSDAWAGTPAMNAPIRAMASDGDVRWNTAIDTLFHDREWRIGDERFDAAIVAVPAEQVAPLVAAHDAALADAARSAVSDPCWTVMAAFDGPVPIDGDRLTDIGIIESAVRNSAKPGRTGPEAWVLQASAEWSRAHLEDDLDMVERTLLAAFADHSGVGSPAVIATSVHRWRYAKVDALHRGAIWNTDIQLGACGDWLLGPRIEAAWLSGQRLAAFLRPTDWIVSEQKLLR</sequence>
<dbReference type="SUPFAM" id="SSF51905">
    <property type="entry name" value="FAD/NAD(P)-binding domain"/>
    <property type="match status" value="1"/>
</dbReference>
<comment type="caution">
    <text evidence="1">The sequence shown here is derived from an EMBL/GenBank/DDBJ whole genome shotgun (WGS) entry which is preliminary data.</text>
</comment>
<evidence type="ECO:0000313" key="2">
    <source>
        <dbReference type="Proteomes" id="UP000318681"/>
    </source>
</evidence>
<dbReference type="InterPro" id="IPR036188">
    <property type="entry name" value="FAD/NAD-bd_sf"/>
</dbReference>
<reference evidence="1 2" key="1">
    <citation type="submission" date="2019-07" db="EMBL/GenBank/DDBJ databases">
        <title>Sphingomonas solaris sp. nov., isolated from a solar panel from Boston, Massachusetts.</title>
        <authorList>
            <person name="Tanner K."/>
            <person name="Pascual J."/>
            <person name="Mancuso C."/>
            <person name="Pereto J."/>
            <person name="Khalil A."/>
            <person name="Vilanova C."/>
        </authorList>
    </citation>
    <scope>NUCLEOTIDE SEQUENCE [LARGE SCALE GENOMIC DNA]</scope>
    <source>
        <strain evidence="1 2">R4DWN</strain>
    </source>
</reference>
<dbReference type="PANTHER" id="PTHR16128:SF5">
    <property type="entry name" value="FAD_NAD(P)-BINDING OXIDOREDUCTASE FAMILY PROTEIN"/>
    <property type="match status" value="1"/>
</dbReference>
<proteinExistence type="predicted"/>
<dbReference type="AlphaFoldDB" id="A0A558QSS5"/>
<dbReference type="EMBL" id="VNIM01000137">
    <property type="protein sequence ID" value="TVV70191.1"/>
    <property type="molecule type" value="Genomic_DNA"/>
</dbReference>